<accession>A0A0C3FU32</accession>
<evidence type="ECO:0000313" key="2">
    <source>
        <dbReference type="Proteomes" id="UP000054166"/>
    </source>
</evidence>
<sequence>MLAASQSLDLLITRPRNYCRLRSQDQTPFDSTAVFIKSIKYHDEVHSLYIRSLCSCWHSGQPLLELIGRRNNLNVYRRDTIILGRASCSSTSH</sequence>
<evidence type="ECO:0000313" key="1">
    <source>
        <dbReference type="EMBL" id="KIM82406.1"/>
    </source>
</evidence>
<dbReference type="InParanoid" id="A0A0C3FU32"/>
<protein>
    <submittedName>
        <fullName evidence="1">Uncharacterized protein</fullName>
    </submittedName>
</protein>
<dbReference type="HOGENOM" id="CLU_2400454_0_0_1"/>
<organism evidence="1 2">
    <name type="scientific">Piloderma croceum (strain F 1598)</name>
    <dbReference type="NCBI Taxonomy" id="765440"/>
    <lineage>
        <taxon>Eukaryota</taxon>
        <taxon>Fungi</taxon>
        <taxon>Dikarya</taxon>
        <taxon>Basidiomycota</taxon>
        <taxon>Agaricomycotina</taxon>
        <taxon>Agaricomycetes</taxon>
        <taxon>Agaricomycetidae</taxon>
        <taxon>Atheliales</taxon>
        <taxon>Atheliaceae</taxon>
        <taxon>Piloderma</taxon>
    </lineage>
</organism>
<name>A0A0C3FU32_PILCF</name>
<dbReference type="AlphaFoldDB" id="A0A0C3FU32"/>
<reference evidence="1 2" key="1">
    <citation type="submission" date="2014-04" db="EMBL/GenBank/DDBJ databases">
        <authorList>
            <consortium name="DOE Joint Genome Institute"/>
            <person name="Kuo A."/>
            <person name="Tarkka M."/>
            <person name="Buscot F."/>
            <person name="Kohler A."/>
            <person name="Nagy L.G."/>
            <person name="Floudas D."/>
            <person name="Copeland A."/>
            <person name="Barry K.W."/>
            <person name="Cichocki N."/>
            <person name="Veneault-Fourrey C."/>
            <person name="LaButti K."/>
            <person name="Lindquist E.A."/>
            <person name="Lipzen A."/>
            <person name="Lundell T."/>
            <person name="Morin E."/>
            <person name="Murat C."/>
            <person name="Sun H."/>
            <person name="Tunlid A."/>
            <person name="Henrissat B."/>
            <person name="Grigoriev I.V."/>
            <person name="Hibbett D.S."/>
            <person name="Martin F."/>
            <person name="Nordberg H.P."/>
            <person name="Cantor M.N."/>
            <person name="Hua S.X."/>
        </authorList>
    </citation>
    <scope>NUCLEOTIDE SEQUENCE [LARGE SCALE GENOMIC DNA]</scope>
    <source>
        <strain evidence="1 2">F 1598</strain>
    </source>
</reference>
<gene>
    <name evidence="1" type="ORF">PILCRDRAFT_820235</name>
</gene>
<dbReference type="EMBL" id="KN832994">
    <property type="protein sequence ID" value="KIM82406.1"/>
    <property type="molecule type" value="Genomic_DNA"/>
</dbReference>
<proteinExistence type="predicted"/>
<reference evidence="2" key="2">
    <citation type="submission" date="2015-01" db="EMBL/GenBank/DDBJ databases">
        <title>Evolutionary Origins and Diversification of the Mycorrhizal Mutualists.</title>
        <authorList>
            <consortium name="DOE Joint Genome Institute"/>
            <consortium name="Mycorrhizal Genomics Consortium"/>
            <person name="Kohler A."/>
            <person name="Kuo A."/>
            <person name="Nagy L.G."/>
            <person name="Floudas D."/>
            <person name="Copeland A."/>
            <person name="Barry K.W."/>
            <person name="Cichocki N."/>
            <person name="Veneault-Fourrey C."/>
            <person name="LaButti K."/>
            <person name="Lindquist E.A."/>
            <person name="Lipzen A."/>
            <person name="Lundell T."/>
            <person name="Morin E."/>
            <person name="Murat C."/>
            <person name="Riley R."/>
            <person name="Ohm R."/>
            <person name="Sun H."/>
            <person name="Tunlid A."/>
            <person name="Henrissat B."/>
            <person name="Grigoriev I.V."/>
            <person name="Hibbett D.S."/>
            <person name="Martin F."/>
        </authorList>
    </citation>
    <scope>NUCLEOTIDE SEQUENCE [LARGE SCALE GENOMIC DNA]</scope>
    <source>
        <strain evidence="2">F 1598</strain>
    </source>
</reference>
<keyword evidence="2" id="KW-1185">Reference proteome</keyword>
<dbReference type="Proteomes" id="UP000054166">
    <property type="component" value="Unassembled WGS sequence"/>
</dbReference>